<keyword evidence="5" id="KW-0004">4Fe-4S</keyword>
<dbReference type="InterPro" id="IPR036895">
    <property type="entry name" value="Uracil-DNA_glycosylase-like_sf"/>
</dbReference>
<dbReference type="NCBIfam" id="TIGR00758">
    <property type="entry name" value="UDG_fam4"/>
    <property type="match status" value="1"/>
</dbReference>
<keyword evidence="6" id="KW-0479">Metal-binding</keyword>
<keyword evidence="9" id="KW-0408">Iron</keyword>
<reference evidence="13 14" key="1">
    <citation type="submission" date="2016-07" db="EMBL/GenBank/DDBJ databases">
        <title>Genome and transcriptome analysis of iron-reducing fermentative bacteria Anoxybacter fermentans.</title>
        <authorList>
            <person name="Zeng X."/>
            <person name="Shao Z."/>
        </authorList>
    </citation>
    <scope>NUCLEOTIDE SEQUENCE [LARGE SCALE GENOMIC DNA]</scope>
    <source>
        <strain evidence="13 14">DY22613</strain>
    </source>
</reference>
<dbReference type="PANTHER" id="PTHR33693:SF1">
    <property type="entry name" value="TYPE-4 URACIL-DNA GLYCOSYLASE"/>
    <property type="match status" value="1"/>
</dbReference>
<keyword evidence="8" id="KW-0378">Hydrolase</keyword>
<keyword evidence="14" id="KW-1185">Reference proteome</keyword>
<evidence type="ECO:0000313" key="13">
    <source>
        <dbReference type="EMBL" id="AZR74814.1"/>
    </source>
</evidence>
<dbReference type="InterPro" id="IPR005273">
    <property type="entry name" value="Ura-DNA_glyco_family4"/>
</dbReference>
<accession>A0A3Q9HTA8</accession>
<dbReference type="SUPFAM" id="SSF52141">
    <property type="entry name" value="Uracil-DNA glycosylase-like"/>
    <property type="match status" value="1"/>
</dbReference>
<keyword evidence="10" id="KW-0411">Iron-sulfur</keyword>
<dbReference type="InterPro" id="IPR051536">
    <property type="entry name" value="UDG_Type-4/5"/>
</dbReference>
<organism evidence="13 14">
    <name type="scientific">Anoxybacter fermentans</name>
    <dbReference type="NCBI Taxonomy" id="1323375"/>
    <lineage>
        <taxon>Bacteria</taxon>
        <taxon>Bacillati</taxon>
        <taxon>Bacillota</taxon>
        <taxon>Clostridia</taxon>
        <taxon>Halanaerobiales</taxon>
        <taxon>Anoxybacter</taxon>
    </lineage>
</organism>
<comment type="catalytic activity">
    <reaction evidence="1">
        <text>Hydrolyzes single-stranded DNA or mismatched double-stranded DNA and polynucleotides, releasing free uracil.</text>
        <dbReference type="EC" id="3.2.2.27"/>
    </reaction>
</comment>
<evidence type="ECO:0000313" key="14">
    <source>
        <dbReference type="Proteomes" id="UP000267250"/>
    </source>
</evidence>
<evidence type="ECO:0000256" key="3">
    <source>
        <dbReference type="ARBA" id="ARBA00012030"/>
    </source>
</evidence>
<dbReference type="InterPro" id="IPR005122">
    <property type="entry name" value="Uracil-DNA_glycosylase-like"/>
</dbReference>
<dbReference type="EC" id="3.2.2.27" evidence="3"/>
<evidence type="ECO:0000256" key="8">
    <source>
        <dbReference type="ARBA" id="ARBA00022801"/>
    </source>
</evidence>
<evidence type="ECO:0000256" key="11">
    <source>
        <dbReference type="ARBA" id="ARBA00023204"/>
    </source>
</evidence>
<dbReference type="GO" id="GO:0046872">
    <property type="term" value="F:metal ion binding"/>
    <property type="evidence" value="ECO:0007669"/>
    <property type="project" value="UniProtKB-KW"/>
</dbReference>
<dbReference type="GO" id="GO:0004844">
    <property type="term" value="F:uracil DNA N-glycosylase activity"/>
    <property type="evidence" value="ECO:0007669"/>
    <property type="project" value="UniProtKB-EC"/>
</dbReference>
<dbReference type="SMART" id="SM00987">
    <property type="entry name" value="UreE_C"/>
    <property type="match status" value="1"/>
</dbReference>
<dbReference type="AlphaFoldDB" id="A0A3Q9HTA8"/>
<dbReference type="CDD" id="cd10030">
    <property type="entry name" value="UDG-F4_TTUDGA_SPO1dp_like"/>
    <property type="match status" value="1"/>
</dbReference>
<dbReference type="GO" id="GO:0006281">
    <property type="term" value="P:DNA repair"/>
    <property type="evidence" value="ECO:0007669"/>
    <property type="project" value="UniProtKB-KW"/>
</dbReference>
<dbReference type="Gene3D" id="3.40.470.10">
    <property type="entry name" value="Uracil-DNA glycosylase-like domain"/>
    <property type="match status" value="1"/>
</dbReference>
<evidence type="ECO:0000256" key="10">
    <source>
        <dbReference type="ARBA" id="ARBA00023014"/>
    </source>
</evidence>
<evidence type="ECO:0000259" key="12">
    <source>
        <dbReference type="SMART" id="SM00986"/>
    </source>
</evidence>
<evidence type="ECO:0000256" key="4">
    <source>
        <dbReference type="ARBA" id="ARBA00019403"/>
    </source>
</evidence>
<dbReference type="EMBL" id="CP016379">
    <property type="protein sequence ID" value="AZR74814.1"/>
    <property type="molecule type" value="Genomic_DNA"/>
</dbReference>
<keyword evidence="7" id="KW-0227">DNA damage</keyword>
<comment type="similarity">
    <text evidence="2">Belongs to the uracil-DNA glycosylase (UDG) superfamily. Type 4 (UDGa) family.</text>
</comment>
<evidence type="ECO:0000256" key="6">
    <source>
        <dbReference type="ARBA" id="ARBA00022723"/>
    </source>
</evidence>
<dbReference type="Proteomes" id="UP000267250">
    <property type="component" value="Chromosome"/>
</dbReference>
<evidence type="ECO:0000256" key="1">
    <source>
        <dbReference type="ARBA" id="ARBA00001400"/>
    </source>
</evidence>
<evidence type="ECO:0000256" key="2">
    <source>
        <dbReference type="ARBA" id="ARBA00006521"/>
    </source>
</evidence>
<dbReference type="GO" id="GO:0051539">
    <property type="term" value="F:4 iron, 4 sulfur cluster binding"/>
    <property type="evidence" value="ECO:0007669"/>
    <property type="project" value="UniProtKB-KW"/>
</dbReference>
<protein>
    <recommendedName>
        <fullName evidence="4">Type-4 uracil-DNA glycosylase</fullName>
        <ecNumber evidence="3">3.2.2.27</ecNumber>
    </recommendedName>
</protein>
<dbReference type="PANTHER" id="PTHR33693">
    <property type="entry name" value="TYPE-5 URACIL-DNA GLYCOSYLASE"/>
    <property type="match status" value="1"/>
</dbReference>
<evidence type="ECO:0000256" key="5">
    <source>
        <dbReference type="ARBA" id="ARBA00022485"/>
    </source>
</evidence>
<proteinExistence type="inferred from homology"/>
<dbReference type="KEGG" id="aft:BBF96_03920"/>
<name>A0A3Q9HTA8_9FIRM</name>
<gene>
    <name evidence="13" type="ORF">BBF96_03920</name>
</gene>
<dbReference type="SMART" id="SM00986">
    <property type="entry name" value="UDG"/>
    <property type="match status" value="1"/>
</dbReference>
<evidence type="ECO:0000256" key="9">
    <source>
        <dbReference type="ARBA" id="ARBA00023004"/>
    </source>
</evidence>
<evidence type="ECO:0000256" key="7">
    <source>
        <dbReference type="ARBA" id="ARBA00022763"/>
    </source>
</evidence>
<sequence length="192" mass="21801">MFPDKEAKLEEFRKEYLSCSRCHLRAGCTQVVFGEGNPHTKLMFVGEGPGGDEDIQGRPFVGKAGQLLDKILEAAEIPRKKVYISNVVKCRPPYNRKPTPEEMKKCLTILAGEILIIRPKIIVLLGSTALQGTIDPKGSITRMRGKWFEKAGIKFLPTYHPGALLRDERKKRDVWEDFKKIREVYRAIEGSE</sequence>
<keyword evidence="11" id="KW-0234">DNA repair</keyword>
<dbReference type="Pfam" id="PF03167">
    <property type="entry name" value="UDG"/>
    <property type="match status" value="1"/>
</dbReference>
<feature type="domain" description="Uracil-DNA glycosylase-like" evidence="12">
    <location>
        <begin position="33"/>
        <end position="179"/>
    </location>
</feature>